<dbReference type="Proteomes" id="UP000218824">
    <property type="component" value="Chromosome"/>
</dbReference>
<reference evidence="11 12" key="1">
    <citation type="journal article" date="2017" name="DNA Res.">
        <title>Complete genome sequence and expression profile of the commercial lytic enzyme producer Lysobacter enzymogenes M497-1.</title>
        <authorList>
            <person name="Takami H."/>
            <person name="Toyoda A."/>
            <person name="Uchiyama I."/>
            <person name="Itoh T."/>
            <person name="Takaki Y."/>
            <person name="Arai W."/>
            <person name="Nishi S."/>
            <person name="Kawai M."/>
            <person name="Shinya K."/>
            <person name="Ikeda H."/>
        </authorList>
    </citation>
    <scope>NUCLEOTIDE SEQUENCE [LARGE SCALE GENOMIC DNA]</scope>
    <source>
        <strain evidence="11 12">M497-1</strain>
    </source>
</reference>
<evidence type="ECO:0000256" key="8">
    <source>
        <dbReference type="PIRSR" id="PIRSR625705-1"/>
    </source>
</evidence>
<dbReference type="GeneID" id="83064606"/>
<dbReference type="AlphaFoldDB" id="A0AAU9ANS0"/>
<evidence type="ECO:0000256" key="6">
    <source>
        <dbReference type="ARBA" id="ARBA00030512"/>
    </source>
</evidence>
<dbReference type="PROSITE" id="PS51820">
    <property type="entry name" value="PA14"/>
    <property type="match status" value="1"/>
</dbReference>
<evidence type="ECO:0000256" key="1">
    <source>
        <dbReference type="ARBA" id="ARBA00001231"/>
    </source>
</evidence>
<dbReference type="RefSeq" id="WP_096378751.1">
    <property type="nucleotide sequence ID" value="NZ_AP014940.1"/>
</dbReference>
<evidence type="ECO:0000313" key="12">
    <source>
        <dbReference type="Proteomes" id="UP000218824"/>
    </source>
</evidence>
<dbReference type="InterPro" id="IPR059177">
    <property type="entry name" value="GH29D-like_dom"/>
</dbReference>
<dbReference type="GO" id="GO:0016020">
    <property type="term" value="C:membrane"/>
    <property type="evidence" value="ECO:0007669"/>
    <property type="project" value="TreeGrafter"/>
</dbReference>
<comment type="catalytic activity">
    <reaction evidence="1">
        <text>Hydrolysis of terminal non-reducing N-acetyl-D-hexosamine residues in N-acetyl-beta-D-hexosaminides.</text>
        <dbReference type="EC" id="3.2.1.52"/>
    </reaction>
</comment>
<dbReference type="PANTHER" id="PTHR22600:SF57">
    <property type="entry name" value="BETA-N-ACETYLHEXOSAMINIDASE"/>
    <property type="match status" value="1"/>
</dbReference>
<evidence type="ECO:0000256" key="3">
    <source>
        <dbReference type="ARBA" id="ARBA00012663"/>
    </source>
</evidence>
<dbReference type="PRINTS" id="PR00738">
    <property type="entry name" value="GLHYDRLASE20"/>
</dbReference>
<dbReference type="Pfam" id="PF07691">
    <property type="entry name" value="PA14"/>
    <property type="match status" value="1"/>
</dbReference>
<dbReference type="Pfam" id="PF13290">
    <property type="entry name" value="CHB_HEX_C_1"/>
    <property type="match status" value="1"/>
</dbReference>
<dbReference type="Pfam" id="PF00728">
    <property type="entry name" value="Glyco_hydro_20"/>
    <property type="match status" value="1"/>
</dbReference>
<feature type="domain" description="PA14" evidence="10">
    <location>
        <begin position="660"/>
        <end position="796"/>
    </location>
</feature>
<evidence type="ECO:0000256" key="4">
    <source>
        <dbReference type="ARBA" id="ARBA00022801"/>
    </source>
</evidence>
<accession>A0AAU9ANS0</accession>
<dbReference type="SUPFAM" id="SSF55545">
    <property type="entry name" value="beta-N-acetylhexosaminidase-like domain"/>
    <property type="match status" value="1"/>
</dbReference>
<dbReference type="InterPro" id="IPR037524">
    <property type="entry name" value="PA14/GLEYA"/>
</dbReference>
<dbReference type="SUPFAM" id="SSF51445">
    <property type="entry name" value="(Trans)glycosidases"/>
    <property type="match status" value="1"/>
</dbReference>
<feature type="signal peptide" evidence="9">
    <location>
        <begin position="1"/>
        <end position="23"/>
    </location>
</feature>
<evidence type="ECO:0000256" key="7">
    <source>
        <dbReference type="ARBA" id="ARBA00033000"/>
    </source>
</evidence>
<keyword evidence="4" id="KW-0378">Hydrolase</keyword>
<dbReference type="InterPro" id="IPR029018">
    <property type="entry name" value="Hex-like_dom2"/>
</dbReference>
<evidence type="ECO:0000256" key="5">
    <source>
        <dbReference type="ARBA" id="ARBA00023295"/>
    </source>
</evidence>
<dbReference type="SUPFAM" id="SSF56988">
    <property type="entry name" value="Anthrax protective antigen"/>
    <property type="match status" value="1"/>
</dbReference>
<evidence type="ECO:0000259" key="10">
    <source>
        <dbReference type="PROSITE" id="PS51820"/>
    </source>
</evidence>
<organism evidence="11 12">
    <name type="scientific">Lysobacter enzymogenes</name>
    <dbReference type="NCBI Taxonomy" id="69"/>
    <lineage>
        <taxon>Bacteria</taxon>
        <taxon>Pseudomonadati</taxon>
        <taxon>Pseudomonadota</taxon>
        <taxon>Gammaproteobacteria</taxon>
        <taxon>Lysobacterales</taxon>
        <taxon>Lysobacteraceae</taxon>
        <taxon>Lysobacter</taxon>
    </lineage>
</organism>
<dbReference type="EMBL" id="AP014940">
    <property type="protein sequence ID" value="BAV98253.1"/>
    <property type="molecule type" value="Genomic_DNA"/>
</dbReference>
<feature type="active site" description="Proton donor" evidence="8">
    <location>
        <position position="362"/>
    </location>
</feature>
<proteinExistence type="inferred from homology"/>
<dbReference type="EC" id="3.2.1.52" evidence="3"/>
<dbReference type="Gene3D" id="2.60.120.380">
    <property type="match status" value="1"/>
</dbReference>
<dbReference type="GO" id="GO:0005975">
    <property type="term" value="P:carbohydrate metabolic process"/>
    <property type="evidence" value="ECO:0007669"/>
    <property type="project" value="InterPro"/>
</dbReference>
<name>A0AAU9ANS0_LYSEN</name>
<evidence type="ECO:0000256" key="2">
    <source>
        <dbReference type="ARBA" id="ARBA00006285"/>
    </source>
</evidence>
<dbReference type="InterPro" id="IPR025705">
    <property type="entry name" value="Beta_hexosaminidase_sua/sub"/>
</dbReference>
<dbReference type="InterPro" id="IPR011658">
    <property type="entry name" value="PA14_dom"/>
</dbReference>
<dbReference type="InterPro" id="IPR015883">
    <property type="entry name" value="Glyco_hydro_20_cat"/>
</dbReference>
<dbReference type="Gene3D" id="3.30.379.10">
    <property type="entry name" value="Chitobiase/beta-hexosaminidase domain 2-like"/>
    <property type="match status" value="1"/>
</dbReference>
<dbReference type="KEGG" id="lem:LEN_2766"/>
<dbReference type="SMART" id="SM00758">
    <property type="entry name" value="PA14"/>
    <property type="match status" value="1"/>
</dbReference>
<keyword evidence="5" id="KW-0326">Glycosidase</keyword>
<feature type="chain" id="PRO_5043840716" description="beta-N-acetylhexosaminidase" evidence="9">
    <location>
        <begin position="24"/>
        <end position="798"/>
    </location>
</feature>
<dbReference type="Pfam" id="PF02838">
    <property type="entry name" value="Glyco_hydro_20b"/>
    <property type="match status" value="1"/>
</dbReference>
<dbReference type="InterPro" id="IPR017853">
    <property type="entry name" value="GH"/>
</dbReference>
<dbReference type="GO" id="GO:0004563">
    <property type="term" value="F:beta-N-acetylhexosaminidase activity"/>
    <property type="evidence" value="ECO:0007669"/>
    <property type="project" value="UniProtKB-EC"/>
</dbReference>
<evidence type="ECO:0000313" key="11">
    <source>
        <dbReference type="EMBL" id="BAV98253.1"/>
    </source>
</evidence>
<keyword evidence="9" id="KW-0732">Signal</keyword>
<protein>
    <recommendedName>
        <fullName evidence="3">beta-N-acetylhexosaminidase</fullName>
        <ecNumber evidence="3">3.2.1.52</ecNumber>
    </recommendedName>
    <alternativeName>
        <fullName evidence="6">Beta-N-acetylhexosaminidase</fullName>
    </alternativeName>
    <alternativeName>
        <fullName evidence="7">N-acetyl-beta-glucosaminidase</fullName>
    </alternativeName>
</protein>
<dbReference type="InterPro" id="IPR015882">
    <property type="entry name" value="HEX_bac_N"/>
</dbReference>
<dbReference type="CDD" id="cd06563">
    <property type="entry name" value="GH20_chitobiase-like"/>
    <property type="match status" value="1"/>
</dbReference>
<dbReference type="PANTHER" id="PTHR22600">
    <property type="entry name" value="BETA-HEXOSAMINIDASE"/>
    <property type="match status" value="1"/>
</dbReference>
<evidence type="ECO:0000256" key="9">
    <source>
        <dbReference type="SAM" id="SignalP"/>
    </source>
</evidence>
<sequence length="798" mass="87665">MKRTLAKLTRARLPLALFGLVGAAVGLGPAANAAEESAASRSAATTPELVPLPARVQPGEGAFALDATTTIYANNAEARAVAQLLRDELAAQQGLTLTLRSGAPKHGKGEDEPSRYVQFVAEPAVAKADAGANERYRLEVTTRGIRLAGPPAGLFYGYQTLRQLLPAARTAPPLRVGATTIDDAPRFAYRGMHLDVGRHLFPLDFIKRYLDQMARYKLNTFHWHLTDDQGWRLEIKRYPKLTGVGAQRKETVVGRNIDPYVGDGKPYGGFYTQEQAREIVAYARARHITVIPEIEMPGHALAALAAYPELACTPGPFEVGTNWGVYDDIFCPKEATFEFLQNVLDEVVAIFPAPYLHIGGDEAPKTRWKASAEAQAVMRREGLKDEHELQSYFIRRMEKFLHTRGKRIIGWDEILEGGLAPDATVMSWRGEAGGIAAAQQGHDVIMTPTQCCYFDYGQGPAAQEQWSLGGELSLDKVYAYDPVPAALSAAQARHVLGVQGNVWTEHLKTAAMVEYMAFPRLLALAEVAWTPQAQRAWPDFQRRLGGQFARLDRDAVGYRIPAPLGLENALIVQQGEAHQYRHTVTLTPAVPGAAIRYTLDGSEPGEGAQVYAAPIEVVLELDKPVQLRTVTVLADGRRSGVQAATLRYRSYLPASDAPQSTSAGWEYRVYEGLFANLDEFAIAQTPAAQGVADSLDLARFGRRSRFGVRFYGYMRAPADGAYRFALQGDDRSALYIDGAMAIGNDSHDRTIEAVVPLRAGWHRLRLDWYQREGGMSLSLRMAAPNQDWKALDAAEVKH</sequence>
<comment type="similarity">
    <text evidence="2">Belongs to the glycosyl hydrolase 20 family.</text>
</comment>
<dbReference type="Gene3D" id="3.20.20.80">
    <property type="entry name" value="Glycosidases"/>
    <property type="match status" value="1"/>
</dbReference>
<dbReference type="GO" id="GO:0030203">
    <property type="term" value="P:glycosaminoglycan metabolic process"/>
    <property type="evidence" value="ECO:0007669"/>
    <property type="project" value="TreeGrafter"/>
</dbReference>
<gene>
    <name evidence="11" type="ORF">LEN_2766</name>
</gene>